<dbReference type="PANTHER" id="PTHR47683">
    <property type="entry name" value="PSEUDOURIDINE SYNTHASE FAMILY PROTEIN-RELATED"/>
    <property type="match status" value="1"/>
</dbReference>
<evidence type="ECO:0000313" key="5">
    <source>
        <dbReference type="EMBL" id="SHH54268.1"/>
    </source>
</evidence>
<dbReference type="Gene3D" id="3.30.70.1560">
    <property type="entry name" value="Alpha-L RNA-binding motif"/>
    <property type="match status" value="1"/>
</dbReference>
<dbReference type="NCBIfam" id="TIGR00093">
    <property type="entry name" value="pseudouridine synthase"/>
    <property type="match status" value="1"/>
</dbReference>
<proteinExistence type="predicted"/>
<evidence type="ECO:0000256" key="2">
    <source>
        <dbReference type="PROSITE-ProRule" id="PRU00182"/>
    </source>
</evidence>
<dbReference type="GO" id="GO:0120159">
    <property type="term" value="F:rRNA pseudouridine synthase activity"/>
    <property type="evidence" value="ECO:0007669"/>
    <property type="project" value="UniProtKB-ARBA"/>
</dbReference>
<keyword evidence="6" id="KW-1185">Reference proteome</keyword>
<accession>A0A1M5TUB8</accession>
<dbReference type="CDD" id="cd00165">
    <property type="entry name" value="S4"/>
    <property type="match status" value="1"/>
</dbReference>
<dbReference type="Pfam" id="PF01479">
    <property type="entry name" value="S4"/>
    <property type="match status" value="1"/>
</dbReference>
<protein>
    <submittedName>
        <fullName evidence="5">Ribosomal large subunit pseudouridine synthase B</fullName>
    </submittedName>
</protein>
<dbReference type="InterPro" id="IPR020094">
    <property type="entry name" value="TruA/RsuA/RluB/E/F_N"/>
</dbReference>
<dbReference type="InterPro" id="IPR050343">
    <property type="entry name" value="RsuA_PseudoU_synthase"/>
</dbReference>
<dbReference type="Gene3D" id="3.10.290.10">
    <property type="entry name" value="RNA-binding S4 domain"/>
    <property type="match status" value="1"/>
</dbReference>
<dbReference type="InterPro" id="IPR042092">
    <property type="entry name" value="PsdUridine_s_RsuA/RluB/E/F_cat"/>
</dbReference>
<evidence type="ECO:0000259" key="3">
    <source>
        <dbReference type="Pfam" id="PF00849"/>
    </source>
</evidence>
<sequence length="241" mass="27731">MGYSRRKADEMVFDGKVEVNGKIIKEPWYDVKEKDEIKINGKSRIVKFRKKYVYCVLNKPKGYVSSLYDPKEKKTLKNLLKNIKEPLKPAGRLDKDVTGVLILTNDGDLINVLTSAKYGIEKIYIVKVKGSVKKEELKKLKRGFEDNGEFLICKDVSILEKGFDYTILKIVMIKGKKHEVKRLFKHIGHKVLELKRISHGPIDISLVPRPGQLEKIEGKILEKLLELKNTKPKKNSKNKIT</sequence>
<dbReference type="STRING" id="1123380.SAMN02745199_1475"/>
<dbReference type="SUPFAM" id="SSF55120">
    <property type="entry name" value="Pseudouridine synthase"/>
    <property type="match status" value="1"/>
</dbReference>
<dbReference type="Pfam" id="PF00849">
    <property type="entry name" value="PseudoU_synth_2"/>
    <property type="match status" value="1"/>
</dbReference>
<name>A0A1M5TUB8_9BACT</name>
<keyword evidence="2" id="KW-0694">RNA-binding</keyword>
<evidence type="ECO:0000256" key="1">
    <source>
        <dbReference type="ARBA" id="ARBA00023235"/>
    </source>
</evidence>
<evidence type="ECO:0000313" key="6">
    <source>
        <dbReference type="Proteomes" id="UP000242592"/>
    </source>
</evidence>
<organism evidence="5 6">
    <name type="scientific">Thermosipho atlanticus DSM 15807</name>
    <dbReference type="NCBI Taxonomy" id="1123380"/>
    <lineage>
        <taxon>Bacteria</taxon>
        <taxon>Thermotogati</taxon>
        <taxon>Thermotogota</taxon>
        <taxon>Thermotogae</taxon>
        <taxon>Thermotogales</taxon>
        <taxon>Fervidobacteriaceae</taxon>
        <taxon>Thermosipho</taxon>
    </lineage>
</organism>
<dbReference type="Proteomes" id="UP000242592">
    <property type="component" value="Unassembled WGS sequence"/>
</dbReference>
<dbReference type="GO" id="GO:0000455">
    <property type="term" value="P:enzyme-directed rRNA pseudouridine synthesis"/>
    <property type="evidence" value="ECO:0007669"/>
    <property type="project" value="UniProtKB-ARBA"/>
</dbReference>
<dbReference type="PANTHER" id="PTHR47683:SF2">
    <property type="entry name" value="RNA-BINDING S4 DOMAIN-CONTAINING PROTEIN"/>
    <property type="match status" value="1"/>
</dbReference>
<reference evidence="6" key="1">
    <citation type="submission" date="2016-11" db="EMBL/GenBank/DDBJ databases">
        <authorList>
            <person name="Varghese N."/>
            <person name="Submissions S."/>
        </authorList>
    </citation>
    <scope>NUCLEOTIDE SEQUENCE [LARGE SCALE GENOMIC DNA]</scope>
    <source>
        <strain evidence="6">DSM 15807</strain>
    </source>
</reference>
<feature type="domain" description="Pseudouridine synthase RsuA/RluA-like" evidence="3">
    <location>
        <begin position="54"/>
        <end position="186"/>
    </location>
</feature>
<dbReference type="PROSITE" id="PS50889">
    <property type="entry name" value="S4"/>
    <property type="match status" value="1"/>
</dbReference>
<dbReference type="InterPro" id="IPR000748">
    <property type="entry name" value="PsdUridine_synth_RsuA/RluB/E/F"/>
</dbReference>
<dbReference type="Gene3D" id="3.30.70.580">
    <property type="entry name" value="Pseudouridine synthase I, catalytic domain, N-terminal subdomain"/>
    <property type="match status" value="1"/>
</dbReference>
<evidence type="ECO:0000259" key="4">
    <source>
        <dbReference type="Pfam" id="PF01479"/>
    </source>
</evidence>
<dbReference type="GO" id="GO:0003723">
    <property type="term" value="F:RNA binding"/>
    <property type="evidence" value="ECO:0007669"/>
    <property type="project" value="UniProtKB-KW"/>
</dbReference>
<dbReference type="SUPFAM" id="SSF55174">
    <property type="entry name" value="Alpha-L RNA-binding motif"/>
    <property type="match status" value="1"/>
</dbReference>
<keyword evidence="1" id="KW-0413">Isomerase</keyword>
<dbReference type="InterPro" id="IPR002942">
    <property type="entry name" value="S4_RNA-bd"/>
</dbReference>
<feature type="domain" description="RNA-binding S4" evidence="4">
    <location>
        <begin position="2"/>
        <end position="37"/>
    </location>
</feature>
<dbReference type="InterPro" id="IPR020103">
    <property type="entry name" value="PsdUridine_synth_cat_dom_sf"/>
</dbReference>
<dbReference type="InterPro" id="IPR036986">
    <property type="entry name" value="S4_RNA-bd_sf"/>
</dbReference>
<dbReference type="AlphaFoldDB" id="A0A1M5TUB8"/>
<dbReference type="InterPro" id="IPR006145">
    <property type="entry name" value="PsdUridine_synth_RsuA/RluA"/>
</dbReference>
<dbReference type="EMBL" id="FQXN01000006">
    <property type="protein sequence ID" value="SHH54268.1"/>
    <property type="molecule type" value="Genomic_DNA"/>
</dbReference>
<gene>
    <name evidence="5" type="ORF">SAMN02745199_1475</name>
</gene>